<dbReference type="SUPFAM" id="SSF51445">
    <property type="entry name" value="(Trans)glycosidases"/>
    <property type="match status" value="1"/>
</dbReference>
<protein>
    <submittedName>
        <fullName evidence="3">Type I pullulanase</fullName>
        <ecNumber evidence="3">3.2.1.41</ecNumber>
    </submittedName>
</protein>
<dbReference type="SUPFAM" id="SSF81296">
    <property type="entry name" value="E set domains"/>
    <property type="match status" value="1"/>
</dbReference>
<dbReference type="GO" id="GO:0051060">
    <property type="term" value="F:pullulanase activity"/>
    <property type="evidence" value="ECO:0007669"/>
    <property type="project" value="UniProtKB-EC"/>
</dbReference>
<dbReference type="GO" id="GO:0005975">
    <property type="term" value="P:carbohydrate metabolic process"/>
    <property type="evidence" value="ECO:0007669"/>
    <property type="project" value="InterPro"/>
</dbReference>
<evidence type="ECO:0000259" key="2">
    <source>
        <dbReference type="SMART" id="SM00642"/>
    </source>
</evidence>
<dbReference type="RefSeq" id="WP_284680231.1">
    <property type="nucleotide sequence ID" value="NZ_CP060096.1"/>
</dbReference>
<dbReference type="EC" id="3.2.1.41" evidence="3"/>
<keyword evidence="3" id="KW-0326">Glycosidase</keyword>
<dbReference type="Gene3D" id="2.60.40.10">
    <property type="entry name" value="Immunoglobulins"/>
    <property type="match status" value="1"/>
</dbReference>
<dbReference type="Pfam" id="PF00128">
    <property type="entry name" value="Alpha-amylase"/>
    <property type="match status" value="1"/>
</dbReference>
<dbReference type="InterPro" id="IPR014756">
    <property type="entry name" value="Ig_E-set"/>
</dbReference>
<keyword evidence="3" id="KW-0378">Hydrolase</keyword>
<evidence type="ECO:0000313" key="3">
    <source>
        <dbReference type="EMBL" id="QSZ27526.1"/>
    </source>
</evidence>
<keyword evidence="4" id="KW-1185">Reference proteome</keyword>
<organism evidence="3 4">
    <name type="scientific">Aceticella autotrophica</name>
    <dbReference type="NCBI Taxonomy" id="2755338"/>
    <lineage>
        <taxon>Bacteria</taxon>
        <taxon>Bacillati</taxon>
        <taxon>Bacillota</taxon>
        <taxon>Clostridia</taxon>
        <taxon>Thermoanaerobacterales</taxon>
        <taxon>Thermoanaerobacteraceae</taxon>
        <taxon>Aceticella</taxon>
    </lineage>
</organism>
<dbReference type="InterPro" id="IPR013780">
    <property type="entry name" value="Glyco_hydro_b"/>
</dbReference>
<dbReference type="Pfam" id="PF02922">
    <property type="entry name" value="CBM_48"/>
    <property type="match status" value="1"/>
</dbReference>
<dbReference type="InterPro" id="IPR011840">
    <property type="entry name" value="PulA_typeI"/>
</dbReference>
<dbReference type="InterPro" id="IPR004193">
    <property type="entry name" value="Glyco_hydro_13_N"/>
</dbReference>
<dbReference type="PANTHER" id="PTHR43002">
    <property type="entry name" value="GLYCOGEN DEBRANCHING ENZYME"/>
    <property type="match status" value="1"/>
</dbReference>
<dbReference type="CDD" id="cd02860">
    <property type="entry name" value="E_set_Pullulanase"/>
    <property type="match status" value="1"/>
</dbReference>
<dbReference type="Pfam" id="PF21653">
    <property type="entry name" value="pulA_all-beta"/>
    <property type="match status" value="1"/>
</dbReference>
<dbReference type="InterPro" id="IPR013783">
    <property type="entry name" value="Ig-like_fold"/>
</dbReference>
<dbReference type="NCBIfam" id="TIGR02104">
    <property type="entry name" value="pulA_typeI"/>
    <property type="match status" value="1"/>
</dbReference>
<feature type="domain" description="Glycosyl hydrolase family 13 catalytic" evidence="2">
    <location>
        <begin position="137"/>
        <end position="551"/>
    </location>
</feature>
<dbReference type="AlphaFoldDB" id="A0A975AW22"/>
<dbReference type="EMBL" id="CP060096">
    <property type="protein sequence ID" value="QSZ27526.1"/>
    <property type="molecule type" value="Genomic_DNA"/>
</dbReference>
<name>A0A975AW22_9THEO</name>
<gene>
    <name evidence="3" type="primary">pulA</name>
    <name evidence="3" type="ORF">ACETAC_00940</name>
</gene>
<proteinExistence type="inferred from homology"/>
<evidence type="ECO:0000313" key="4">
    <source>
        <dbReference type="Proteomes" id="UP000671913"/>
    </source>
</evidence>
<sequence length="655" mass="74453">MLADIRLIDYENYPVYEGNDLGANYGYKGTGFRLWSPTADKVVLQLYKNDLIEDYDMKKDINGTWYIYIDGNLDNVSYTYKIIRNKNIVVTVDPYAKALTVNGTTGVVIDLSKTNPEGWDNDIKPPFDKPTDAVIYEMHVRDFSASPDSGIKNKRKYLAFTEINTTGPDGIKTGLSHLTELGITHIHLLPIQDFESVNELEENYDWGYIPHHIPKDIPACTLAGAYNWGYDPYHYFVPEGSYSTDPTNPAARIKEVKEMVLALHKAGIRIIMDVVYNHTFITEKSIFDMVEPGYFYRHNPDGSYSNGSGCGNETASERPMVRKLILDSLKYWITEYHIDGFRFDLMALHDIDTIKEIEKMVHDIDPSILIYGEPWAGGQSALSPDKQFVKGRQYGLSVAVYNDNIRNAIKGFPDDDSKGFATGKMGLENEIKRGVVGSIKYNDVIRDFALNPSESINYVSCHDNLTLWDKIARSNPEDNEKTRIQMDKLCNMIILTSQGIPFIQGGEEMLRTKQGINNTYNSGDTINQIDWSRKAKYKDVFEYYKGLINLRRHHPAFRMNDAENVKKNLYFIESPANTVAFVLSGKPLGDNWCNIAVVYNPNKNNINIKLPHSDWMVVVDDMHSGIETIDKGNWKIENDNLTVPPICGMVLYSLC</sequence>
<dbReference type="InterPro" id="IPR017853">
    <property type="entry name" value="GH"/>
</dbReference>
<dbReference type="CDD" id="cd11341">
    <property type="entry name" value="AmyAc_Pullulanase_LD-like"/>
    <property type="match status" value="1"/>
</dbReference>
<dbReference type="InterPro" id="IPR006047">
    <property type="entry name" value="GH13_cat_dom"/>
</dbReference>
<dbReference type="InterPro" id="IPR049117">
    <property type="entry name" value="pulA_all-beta"/>
</dbReference>
<dbReference type="Gene3D" id="2.60.40.1180">
    <property type="entry name" value="Golgi alpha-mannosidase II"/>
    <property type="match status" value="1"/>
</dbReference>
<comment type="similarity">
    <text evidence="1">Belongs to the glycosyl hydrolase 13 family.</text>
</comment>
<reference evidence="3" key="1">
    <citation type="submission" date="2020-08" db="EMBL/GenBank/DDBJ databases">
        <title>Genomic insights into the carbon and energy metabolism of the first obligate autotrophic acetogenic bacterium Aceticella autotrophica gen. nov., sp. nov.</title>
        <authorList>
            <person name="Toshchakov S.V."/>
            <person name="Elcheninov A.G."/>
            <person name="Kublanov I.V."/>
            <person name="Frolov E.N."/>
            <person name="Lebedinsky A.V."/>
        </authorList>
    </citation>
    <scope>NUCLEOTIDE SEQUENCE</scope>
    <source>
        <strain evidence="3">3443-3Ac</strain>
    </source>
</reference>
<dbReference type="SMART" id="SM00642">
    <property type="entry name" value="Aamy"/>
    <property type="match status" value="1"/>
</dbReference>
<accession>A0A975AW22</accession>
<dbReference type="KEGG" id="aaut:ACETAC_00940"/>
<dbReference type="Proteomes" id="UP000671913">
    <property type="component" value="Chromosome"/>
</dbReference>
<dbReference type="Gene3D" id="3.20.20.80">
    <property type="entry name" value="Glycosidases"/>
    <property type="match status" value="1"/>
</dbReference>
<evidence type="ECO:0000256" key="1">
    <source>
        <dbReference type="ARBA" id="ARBA00008061"/>
    </source>
</evidence>